<evidence type="ECO:0000256" key="1">
    <source>
        <dbReference type="SAM" id="Coils"/>
    </source>
</evidence>
<reference evidence="2 3" key="1">
    <citation type="journal article" date="2019" name="Genome Biol. Evol.">
        <title>Insights into the evolution of the New World diploid cottons (Gossypium, subgenus Houzingenia) based on genome sequencing.</title>
        <authorList>
            <person name="Grover C.E."/>
            <person name="Arick M.A. 2nd"/>
            <person name="Thrash A."/>
            <person name="Conover J.L."/>
            <person name="Sanders W.S."/>
            <person name="Peterson D.G."/>
            <person name="Frelichowski J.E."/>
            <person name="Scheffler J.A."/>
            <person name="Scheffler B.E."/>
            <person name="Wendel J.F."/>
        </authorList>
    </citation>
    <scope>NUCLEOTIDE SEQUENCE [LARGE SCALE GENOMIC DNA]</scope>
    <source>
        <strain evidence="2">1</strain>
        <tissue evidence="2">Leaf</tissue>
    </source>
</reference>
<name>A0A7J9LR08_GOSSC</name>
<gene>
    <name evidence="2" type="ORF">Goshw_025066</name>
</gene>
<dbReference type="AlphaFoldDB" id="A0A7J9LR08"/>
<evidence type="ECO:0000313" key="3">
    <source>
        <dbReference type="Proteomes" id="UP000593576"/>
    </source>
</evidence>
<accession>A0A7J9LR08</accession>
<keyword evidence="3" id="KW-1185">Reference proteome</keyword>
<evidence type="ECO:0000313" key="2">
    <source>
        <dbReference type="EMBL" id="MBA0861154.1"/>
    </source>
</evidence>
<proteinExistence type="predicted"/>
<dbReference type="Proteomes" id="UP000593576">
    <property type="component" value="Unassembled WGS sequence"/>
</dbReference>
<keyword evidence="1" id="KW-0175">Coiled coil</keyword>
<dbReference type="EMBL" id="JABFAF010000007">
    <property type="protein sequence ID" value="MBA0861154.1"/>
    <property type="molecule type" value="Genomic_DNA"/>
</dbReference>
<comment type="caution">
    <text evidence="2">The sequence shown here is derived from an EMBL/GenBank/DDBJ whole genome shotgun (WGS) entry which is preliminary data.</text>
</comment>
<feature type="coiled-coil region" evidence="1">
    <location>
        <begin position="108"/>
        <end position="189"/>
    </location>
</feature>
<feature type="coiled-coil region" evidence="1">
    <location>
        <begin position="258"/>
        <end position="301"/>
    </location>
</feature>
<protein>
    <submittedName>
        <fullName evidence="2">Uncharacterized protein</fullName>
    </submittedName>
</protein>
<sequence length="407" mass="47379">MATPRRDNISEEKWIVILQNLQDEDVKWKAPWMVSDEILIDQSSSYQQHKGWLSASFHIGLITKRKRFEKCLMPETKPPSQEGIRSMEEHLQVVPSELEIIKQDFEKRNSEKLEAEKLRKGKSKAEEDLDSLKMDYKKLRLLMRTTGLGKILNNIEELEKNIEELETALQNCELRVKLLEANNEHWKEQLHHSQEVADHLQTLAVQAKVLSLKYESKLDRGRELAWLLTKVKTMSIRARPYILPTKHRYGTRAKTKVMDQILERLEHIQKEMQDQLQMQLQMQLQEQLAKVQQDMRDQIQESQRSMKNQLTQLLAKGLEKGKSTTQPEAYPRRVPVTIKPQQFQACTSMPMNYQTGSGSNSGDNPTNPIVFYLDDMAEMEKNESGTAKVAGRPIQIVKRKFQSNEKC</sequence>
<organism evidence="2 3">
    <name type="scientific">Gossypium schwendimanii</name>
    <name type="common">Cotton</name>
    <dbReference type="NCBI Taxonomy" id="34291"/>
    <lineage>
        <taxon>Eukaryota</taxon>
        <taxon>Viridiplantae</taxon>
        <taxon>Streptophyta</taxon>
        <taxon>Embryophyta</taxon>
        <taxon>Tracheophyta</taxon>
        <taxon>Spermatophyta</taxon>
        <taxon>Magnoliopsida</taxon>
        <taxon>eudicotyledons</taxon>
        <taxon>Gunneridae</taxon>
        <taxon>Pentapetalae</taxon>
        <taxon>rosids</taxon>
        <taxon>malvids</taxon>
        <taxon>Malvales</taxon>
        <taxon>Malvaceae</taxon>
        <taxon>Malvoideae</taxon>
        <taxon>Gossypium</taxon>
    </lineage>
</organism>